<evidence type="ECO:0000313" key="4">
    <source>
        <dbReference type="Proteomes" id="UP001155901"/>
    </source>
</evidence>
<gene>
    <name evidence="2" type="ORF">KVP70_11775</name>
    <name evidence="3" type="ORF">L1274_001822</name>
</gene>
<dbReference type="RefSeq" id="WP_217942388.1">
    <property type="nucleotide sequence ID" value="NZ_JAHTGR010000005.1"/>
</dbReference>
<dbReference type="EMBL" id="JAHTGR010000005">
    <property type="protein sequence ID" value="MBV6321618.1"/>
    <property type="molecule type" value="Genomic_DNA"/>
</dbReference>
<evidence type="ECO:0000256" key="1">
    <source>
        <dbReference type="SAM" id="SignalP"/>
    </source>
</evidence>
<proteinExistence type="predicted"/>
<sequence length="241" mass="26485">MKTLPLWLAVLLPLAATAAGAGDDPKVVISAERDSEWNSYRHAYKAAAFFAYYTRSRPLIQAHMQIRPLDPATPLDGLSLHLVGEKTDAVIAVDAIGRAELPMLKQAYQDDAVLRLNRQKGSYYFSGRYSIREHADGVYDLAELRAACEQLIGAQRESGYRMRLSGKQCLGIKFVYPAGAAPEVRIQTDGPGGALPLVDAHPFEGNSMGIYKVALYRYADWPQRGKIQTLSAPLAIGTLYD</sequence>
<name>A0AA41H4U5_9BURK</name>
<accession>A0AA41H4U5</accession>
<organism evidence="2 4">
    <name type="scientific">Duganella violaceipulchra</name>
    <dbReference type="NCBI Taxonomy" id="2849652"/>
    <lineage>
        <taxon>Bacteria</taxon>
        <taxon>Pseudomonadati</taxon>
        <taxon>Pseudomonadota</taxon>
        <taxon>Betaproteobacteria</taxon>
        <taxon>Burkholderiales</taxon>
        <taxon>Oxalobacteraceae</taxon>
        <taxon>Telluria group</taxon>
        <taxon>Duganella</taxon>
    </lineage>
</organism>
<dbReference type="Proteomes" id="UP001162889">
    <property type="component" value="Unassembled WGS sequence"/>
</dbReference>
<feature type="signal peptide" evidence="1">
    <location>
        <begin position="1"/>
        <end position="21"/>
    </location>
</feature>
<evidence type="ECO:0000313" key="3">
    <source>
        <dbReference type="EMBL" id="MCP2008122.1"/>
    </source>
</evidence>
<evidence type="ECO:0008006" key="6">
    <source>
        <dbReference type="Google" id="ProtNLM"/>
    </source>
</evidence>
<dbReference type="Proteomes" id="UP001155901">
    <property type="component" value="Unassembled WGS sequence"/>
</dbReference>
<reference evidence="2" key="1">
    <citation type="submission" date="2021-07" db="EMBL/GenBank/DDBJ databases">
        <title>Characterization of violacein-producing bacteria and related species.</title>
        <authorList>
            <person name="Wilson H.S."/>
            <person name="De Leon M.E."/>
        </authorList>
    </citation>
    <scope>NUCLEOTIDE SEQUENCE</scope>
    <source>
        <strain evidence="2">HSC-15S17</strain>
    </source>
</reference>
<comment type="caution">
    <text evidence="2">The sequence shown here is derived from an EMBL/GenBank/DDBJ whole genome shotgun (WGS) entry which is preliminary data.</text>
</comment>
<protein>
    <recommendedName>
        <fullName evidence="6">DUF2259 domain-containing protein</fullName>
    </recommendedName>
</protein>
<reference evidence="3" key="2">
    <citation type="submission" date="2022-03" db="EMBL/GenBank/DDBJ databases">
        <title>Genome Encyclopedia of Bacteria and Archaea VI: Functional Genomics of Type Strains.</title>
        <authorList>
            <person name="Whitman W."/>
        </authorList>
    </citation>
    <scope>NUCLEOTIDE SEQUENCE</scope>
    <source>
        <strain evidence="3">HSC-15S17</strain>
    </source>
</reference>
<dbReference type="EMBL" id="JALJZU010000003">
    <property type="protein sequence ID" value="MCP2008122.1"/>
    <property type="molecule type" value="Genomic_DNA"/>
</dbReference>
<feature type="chain" id="PRO_5041307062" description="DUF2259 domain-containing protein" evidence="1">
    <location>
        <begin position="22"/>
        <end position="241"/>
    </location>
</feature>
<dbReference type="AlphaFoldDB" id="A0AA41H4U5"/>
<keyword evidence="5" id="KW-1185">Reference proteome</keyword>
<evidence type="ECO:0000313" key="2">
    <source>
        <dbReference type="EMBL" id="MBV6321618.1"/>
    </source>
</evidence>
<keyword evidence="1" id="KW-0732">Signal</keyword>
<evidence type="ECO:0000313" key="5">
    <source>
        <dbReference type="Proteomes" id="UP001162889"/>
    </source>
</evidence>